<dbReference type="Gene3D" id="3.40.309.10">
    <property type="entry name" value="Aldehyde Dehydrogenase, Chain A, domain 2"/>
    <property type="match status" value="1"/>
</dbReference>
<dbReference type="Gene3D" id="3.40.605.10">
    <property type="entry name" value="Aldehyde Dehydrogenase, Chain A, domain 1"/>
    <property type="match status" value="2"/>
</dbReference>
<feature type="domain" description="Aldehyde dehydrogenase" evidence="6">
    <location>
        <begin position="102"/>
        <end position="402"/>
    </location>
</feature>
<dbReference type="InterPro" id="IPR016161">
    <property type="entry name" value="Ald_DH/histidinol_DH"/>
</dbReference>
<keyword evidence="8" id="KW-1185">Reference proteome</keyword>
<dbReference type="CDD" id="cd07087">
    <property type="entry name" value="ALDH_F3-13-14_CALDH-like"/>
    <property type="match status" value="1"/>
</dbReference>
<name>A0ABR1C4L9_NECAM</name>
<comment type="caution">
    <text evidence="7">The sequence shown here is derived from an EMBL/GenBank/DDBJ whole genome shotgun (WGS) entry which is preliminary data.</text>
</comment>
<dbReference type="PANTHER" id="PTHR43570">
    <property type="entry name" value="ALDEHYDE DEHYDROGENASE"/>
    <property type="match status" value="1"/>
</dbReference>
<accession>A0ABR1C4L9</accession>
<sequence>MVSFKQLVDAQRQFFRSGGTRCLKARHATLTTVKKMIEDHHEEIVKAIFKDLHRDGTREVGSSIRAVDELLDNLDQWNAPTKVDTPSNLTSEDDVVMMPEPLALAGGNTVILKLSEFAPAFSSLFSGLVTKYFDKNVFATVEGAVPETTALLEERFDHIVYTGNPTVARVVMAAAAKNLTPVTLELGGKNPVLVEPDADLDDAARKIINAKTINCGQICLSADYVLTTEEVKPKLIAALAKVLDAMAPIKESKTYARIVNERHFDRLSSLLSKTKGRVVYKADGELDRADKFIPPHIIEIDKDDEFMKDEIFGPFLPILTVKSFDESLDYVNDHEKPLGAYLFTKDLEKTKRFLRETSSGGVTVNDVMMHSWVNSVPFGGVGNSGMGQIGGKFGFDSFVHRKPILIRNGADRDAHPRALGDNLVLLRMRYSSPISVRLLHMLESACNITGQRTNYAEILQNFPIRQFKELTRVLHN</sequence>
<dbReference type="PANTHER" id="PTHR43570:SF16">
    <property type="entry name" value="ALDEHYDE DEHYDROGENASE TYPE III, ISOFORM Q"/>
    <property type="match status" value="1"/>
</dbReference>
<evidence type="ECO:0000313" key="7">
    <source>
        <dbReference type="EMBL" id="KAK6733476.1"/>
    </source>
</evidence>
<reference evidence="7 8" key="1">
    <citation type="submission" date="2023-08" db="EMBL/GenBank/DDBJ databases">
        <title>A Necator americanus chromosomal reference genome.</title>
        <authorList>
            <person name="Ilik V."/>
            <person name="Petrzelkova K.J."/>
            <person name="Pardy F."/>
            <person name="Fuh T."/>
            <person name="Niatou-Singa F.S."/>
            <person name="Gouil Q."/>
            <person name="Baker L."/>
            <person name="Ritchie M.E."/>
            <person name="Jex A.R."/>
            <person name="Gazzola D."/>
            <person name="Li H."/>
            <person name="Toshio Fujiwara R."/>
            <person name="Zhan B."/>
            <person name="Aroian R.V."/>
            <person name="Pafco B."/>
            <person name="Schwarz E.M."/>
        </authorList>
    </citation>
    <scope>NUCLEOTIDE SEQUENCE [LARGE SCALE GENOMIC DNA]</scope>
    <source>
        <strain evidence="7 8">Aroian</strain>
        <tissue evidence="7">Whole animal</tissue>
    </source>
</reference>
<dbReference type="InterPro" id="IPR016162">
    <property type="entry name" value="Ald_DH_N"/>
</dbReference>
<dbReference type="Proteomes" id="UP001303046">
    <property type="component" value="Unassembled WGS sequence"/>
</dbReference>
<dbReference type="InterPro" id="IPR016163">
    <property type="entry name" value="Ald_DH_C"/>
</dbReference>
<feature type="active site" evidence="4">
    <location>
        <position position="185"/>
    </location>
</feature>
<dbReference type="InterPro" id="IPR015590">
    <property type="entry name" value="Aldehyde_DH_dom"/>
</dbReference>
<dbReference type="SUPFAM" id="SSF53720">
    <property type="entry name" value="ALDH-like"/>
    <property type="match status" value="1"/>
</dbReference>
<evidence type="ECO:0000256" key="1">
    <source>
        <dbReference type="ARBA" id="ARBA00009986"/>
    </source>
</evidence>
<comment type="similarity">
    <text evidence="1 3 5">Belongs to the aldehyde dehydrogenase family.</text>
</comment>
<proteinExistence type="inferred from homology"/>
<dbReference type="InterPro" id="IPR012394">
    <property type="entry name" value="Aldehyde_DH_NAD(P)"/>
</dbReference>
<evidence type="ECO:0000313" key="8">
    <source>
        <dbReference type="Proteomes" id="UP001303046"/>
    </source>
</evidence>
<evidence type="ECO:0000256" key="3">
    <source>
        <dbReference type="PIRNR" id="PIRNR036492"/>
    </source>
</evidence>
<dbReference type="InterPro" id="IPR029510">
    <property type="entry name" value="Ald_DH_CS_GLU"/>
</dbReference>
<evidence type="ECO:0000256" key="5">
    <source>
        <dbReference type="RuleBase" id="RU003345"/>
    </source>
</evidence>
<evidence type="ECO:0000256" key="4">
    <source>
        <dbReference type="PROSITE-ProRule" id="PRU10007"/>
    </source>
</evidence>
<dbReference type="PROSITE" id="PS00687">
    <property type="entry name" value="ALDEHYDE_DEHYDR_GLU"/>
    <property type="match status" value="1"/>
</dbReference>
<gene>
    <name evidence="7" type="primary">Necator_chrII.g5100</name>
    <name evidence="7" type="ORF">RB195_017308</name>
</gene>
<keyword evidence="2 3" id="KW-0560">Oxidoreductase</keyword>
<dbReference type="EMBL" id="JAVFWL010000002">
    <property type="protein sequence ID" value="KAK6733476.1"/>
    <property type="molecule type" value="Genomic_DNA"/>
</dbReference>
<protein>
    <recommendedName>
        <fullName evidence="3">Aldehyde dehydrogenase</fullName>
    </recommendedName>
</protein>
<organism evidence="7 8">
    <name type="scientific">Necator americanus</name>
    <name type="common">Human hookworm</name>
    <dbReference type="NCBI Taxonomy" id="51031"/>
    <lineage>
        <taxon>Eukaryota</taxon>
        <taxon>Metazoa</taxon>
        <taxon>Ecdysozoa</taxon>
        <taxon>Nematoda</taxon>
        <taxon>Chromadorea</taxon>
        <taxon>Rhabditida</taxon>
        <taxon>Rhabditina</taxon>
        <taxon>Rhabditomorpha</taxon>
        <taxon>Strongyloidea</taxon>
        <taxon>Ancylostomatidae</taxon>
        <taxon>Bunostominae</taxon>
        <taxon>Necator</taxon>
    </lineage>
</organism>
<evidence type="ECO:0000256" key="2">
    <source>
        <dbReference type="ARBA" id="ARBA00023002"/>
    </source>
</evidence>
<dbReference type="Pfam" id="PF00171">
    <property type="entry name" value="Aldedh"/>
    <property type="match status" value="1"/>
</dbReference>
<evidence type="ECO:0000259" key="6">
    <source>
        <dbReference type="Pfam" id="PF00171"/>
    </source>
</evidence>
<dbReference type="PIRSF" id="PIRSF036492">
    <property type="entry name" value="ALDH"/>
    <property type="match status" value="1"/>
</dbReference>